<feature type="region of interest" description="Disordered" evidence="5">
    <location>
        <begin position="124"/>
        <end position="147"/>
    </location>
</feature>
<feature type="signal peptide" evidence="6">
    <location>
        <begin position="1"/>
        <end position="34"/>
    </location>
</feature>
<evidence type="ECO:0000256" key="2">
    <source>
        <dbReference type="ARBA" id="ARBA00006671"/>
    </source>
</evidence>
<reference evidence="7 8" key="1">
    <citation type="submission" date="2018-07" db="EMBL/GenBank/DDBJ databases">
        <title>Dyella monticola sp. nov. and Dyella psychrodurans sp. nov. isolated from monsoon evergreen broad-leaved forest soil of Dinghu Mountain, China.</title>
        <authorList>
            <person name="Gao Z."/>
            <person name="Qiu L."/>
        </authorList>
    </citation>
    <scope>NUCLEOTIDE SEQUENCE [LARGE SCALE GENOMIC DNA]</scope>
    <source>
        <strain evidence="7 8">4G-K06</strain>
    </source>
</reference>
<feature type="chain" id="PRO_5017051251" description="Type 1 fimbrial protein" evidence="6">
    <location>
        <begin position="35"/>
        <end position="363"/>
    </location>
</feature>
<evidence type="ECO:0000256" key="1">
    <source>
        <dbReference type="ARBA" id="ARBA00004561"/>
    </source>
</evidence>
<evidence type="ECO:0000256" key="5">
    <source>
        <dbReference type="SAM" id="MobiDB-lite"/>
    </source>
</evidence>
<gene>
    <name evidence="7" type="ORF">DWU98_17685</name>
</gene>
<accession>A0A370WTW3</accession>
<dbReference type="RefSeq" id="WP_115496910.1">
    <property type="nucleotide sequence ID" value="NZ_QRBE01000013.1"/>
</dbReference>
<protein>
    <recommendedName>
        <fullName evidence="9">Type 1 fimbrial protein</fullName>
    </recommendedName>
</protein>
<evidence type="ECO:0000256" key="3">
    <source>
        <dbReference type="ARBA" id="ARBA00022729"/>
    </source>
</evidence>
<dbReference type="PANTHER" id="PTHR33420:SF3">
    <property type="entry name" value="FIMBRIAL SUBUNIT ELFA"/>
    <property type="match status" value="1"/>
</dbReference>
<dbReference type="InterPro" id="IPR036937">
    <property type="entry name" value="Adhesion_dom_fimbrial_sf"/>
</dbReference>
<dbReference type="Proteomes" id="UP000254258">
    <property type="component" value="Unassembled WGS sequence"/>
</dbReference>
<dbReference type="OrthoDB" id="5956809at2"/>
<organism evidence="7 8">
    <name type="scientific">Dyella monticola</name>
    <dbReference type="NCBI Taxonomy" id="1927958"/>
    <lineage>
        <taxon>Bacteria</taxon>
        <taxon>Pseudomonadati</taxon>
        <taxon>Pseudomonadota</taxon>
        <taxon>Gammaproteobacteria</taxon>
        <taxon>Lysobacterales</taxon>
        <taxon>Rhodanobacteraceae</taxon>
        <taxon>Dyella</taxon>
    </lineage>
</organism>
<comment type="subcellular location">
    <subcellularLocation>
        <location evidence="1">Fimbrium</location>
    </subcellularLocation>
</comment>
<dbReference type="InterPro" id="IPR050263">
    <property type="entry name" value="Bact_Fimbrial_Adh_Pro"/>
</dbReference>
<dbReference type="EMBL" id="QRBE01000013">
    <property type="protein sequence ID" value="RDS79395.1"/>
    <property type="molecule type" value="Genomic_DNA"/>
</dbReference>
<keyword evidence="3 6" id="KW-0732">Signal</keyword>
<keyword evidence="8" id="KW-1185">Reference proteome</keyword>
<dbReference type="PANTHER" id="PTHR33420">
    <property type="entry name" value="FIMBRIAL SUBUNIT ELFA-RELATED"/>
    <property type="match status" value="1"/>
</dbReference>
<name>A0A370WTW3_9GAMM</name>
<evidence type="ECO:0000256" key="4">
    <source>
        <dbReference type="ARBA" id="ARBA00023263"/>
    </source>
</evidence>
<dbReference type="GO" id="GO:0009289">
    <property type="term" value="C:pilus"/>
    <property type="evidence" value="ECO:0007669"/>
    <property type="project" value="UniProtKB-SubCell"/>
</dbReference>
<comment type="similarity">
    <text evidence="2">Belongs to the fimbrial protein family.</text>
</comment>
<dbReference type="AlphaFoldDB" id="A0A370WTW3"/>
<evidence type="ECO:0000313" key="7">
    <source>
        <dbReference type="EMBL" id="RDS79395.1"/>
    </source>
</evidence>
<sequence length="363" mass="36264">MMHRFFNHAARCVQFFACMLLVIVAIGWAPRAAATNCTAASATLNFPATVAIPTNAAVGAQLASGSATMTFSCTAVSKNNTPATIQAGDLLAPLDSSNNPNGPGITFASGVSGLVVVVNSAKGDVPTSSNSGDPGTDGPDSDPGYVPGAVTCTGNNCSGSVTVTYNATLIKTGPIAAGNIASINLIPFWWYIPANKNGYADSMSLNADLILPAITLTAPSCTLTTDSQAIAVKLPGVPAASLAASGQVGGRTGFNIAVTGCPSNVSSITTYFYGGNVDTATGNLKNTGSAANVEVQLLNGSGGSAAALSAIDTSQSQATAQNSSVYSVSGGNATLNYYAQYYATGATTAGSVTTSVTFMIAYP</sequence>
<comment type="caution">
    <text evidence="7">The sequence shown here is derived from an EMBL/GenBank/DDBJ whole genome shotgun (WGS) entry which is preliminary data.</text>
</comment>
<dbReference type="GO" id="GO:0043709">
    <property type="term" value="P:cell adhesion involved in single-species biofilm formation"/>
    <property type="evidence" value="ECO:0007669"/>
    <property type="project" value="TreeGrafter"/>
</dbReference>
<evidence type="ECO:0008006" key="9">
    <source>
        <dbReference type="Google" id="ProtNLM"/>
    </source>
</evidence>
<dbReference type="InterPro" id="IPR039458">
    <property type="entry name" value="FimA-like"/>
</dbReference>
<dbReference type="Pfam" id="PF16970">
    <property type="entry name" value="FimA"/>
    <property type="match status" value="1"/>
</dbReference>
<dbReference type="InterPro" id="IPR008966">
    <property type="entry name" value="Adhesion_dom_sf"/>
</dbReference>
<evidence type="ECO:0000256" key="6">
    <source>
        <dbReference type="SAM" id="SignalP"/>
    </source>
</evidence>
<dbReference type="SUPFAM" id="SSF49401">
    <property type="entry name" value="Bacterial adhesins"/>
    <property type="match status" value="1"/>
</dbReference>
<dbReference type="Gene3D" id="2.60.40.1090">
    <property type="entry name" value="Fimbrial-type adhesion domain"/>
    <property type="match status" value="1"/>
</dbReference>
<proteinExistence type="inferred from homology"/>
<feature type="compositionally biased region" description="Low complexity" evidence="5">
    <location>
        <begin position="127"/>
        <end position="144"/>
    </location>
</feature>
<keyword evidence="4" id="KW-0281">Fimbrium</keyword>
<evidence type="ECO:0000313" key="8">
    <source>
        <dbReference type="Proteomes" id="UP000254258"/>
    </source>
</evidence>